<proteinExistence type="predicted"/>
<name>A0A2S2QNS3_9HEMI</name>
<sequence>MCHKWHACRNLAIPALHYIYSINVYTSNIYVRTSIKPNTIMCFSLICYCYFNICNNNLRLYFYKIVRCSKLFQIHLVLHIHWSKNNLLFTYNIHIFIGDWHIYSLFTHQIWQHFKAVHNFQCIFAKTTPRFKDI</sequence>
<protein>
    <submittedName>
        <fullName evidence="1">Uncharacterized protein</fullName>
    </submittedName>
</protein>
<dbReference type="EMBL" id="GGMS01010213">
    <property type="protein sequence ID" value="MBY79416.1"/>
    <property type="molecule type" value="Transcribed_RNA"/>
</dbReference>
<accession>A0A2S2QNS3</accession>
<evidence type="ECO:0000313" key="1">
    <source>
        <dbReference type="EMBL" id="MBY79416.1"/>
    </source>
</evidence>
<dbReference type="AlphaFoldDB" id="A0A2S2QNS3"/>
<gene>
    <name evidence="1" type="ORF">g.159700</name>
</gene>
<reference evidence="1" key="1">
    <citation type="submission" date="2018-04" db="EMBL/GenBank/DDBJ databases">
        <title>Transcriptome assembly of Sipha flava.</title>
        <authorList>
            <person name="Scully E.D."/>
            <person name="Geib S.M."/>
            <person name="Palmer N.A."/>
            <person name="Koch K."/>
            <person name="Bradshaw J."/>
            <person name="Heng-Moss T."/>
            <person name="Sarath G."/>
        </authorList>
    </citation>
    <scope>NUCLEOTIDE SEQUENCE</scope>
</reference>
<organism evidence="1">
    <name type="scientific">Sipha flava</name>
    <name type="common">yellow sugarcane aphid</name>
    <dbReference type="NCBI Taxonomy" id="143950"/>
    <lineage>
        <taxon>Eukaryota</taxon>
        <taxon>Metazoa</taxon>
        <taxon>Ecdysozoa</taxon>
        <taxon>Arthropoda</taxon>
        <taxon>Hexapoda</taxon>
        <taxon>Insecta</taxon>
        <taxon>Pterygota</taxon>
        <taxon>Neoptera</taxon>
        <taxon>Paraneoptera</taxon>
        <taxon>Hemiptera</taxon>
        <taxon>Sternorrhyncha</taxon>
        <taxon>Aphidomorpha</taxon>
        <taxon>Aphidoidea</taxon>
        <taxon>Aphididae</taxon>
        <taxon>Sipha</taxon>
    </lineage>
</organism>